<gene>
    <name evidence="3" type="ORF">XAT740_LOCUS32543</name>
</gene>
<dbReference type="InterPro" id="IPR036249">
    <property type="entry name" value="Thioredoxin-like_sf"/>
</dbReference>
<protein>
    <recommendedName>
        <fullName evidence="2">UAS domain-containing protein</fullName>
    </recommendedName>
</protein>
<dbReference type="InterPro" id="IPR049483">
    <property type="entry name" value="FAF1_2-like_UAS"/>
</dbReference>
<keyword evidence="4" id="KW-1185">Reference proteome</keyword>
<dbReference type="InterPro" id="IPR006577">
    <property type="entry name" value="UAS"/>
</dbReference>
<evidence type="ECO:0000256" key="1">
    <source>
        <dbReference type="SAM" id="MobiDB-lite"/>
    </source>
</evidence>
<feature type="domain" description="UAS" evidence="2">
    <location>
        <begin position="51"/>
        <end position="194"/>
    </location>
</feature>
<dbReference type="EMBL" id="CAJNOR010003043">
    <property type="protein sequence ID" value="CAF1371067.1"/>
    <property type="molecule type" value="Genomic_DNA"/>
</dbReference>
<evidence type="ECO:0000313" key="3">
    <source>
        <dbReference type="EMBL" id="CAF1371067.1"/>
    </source>
</evidence>
<dbReference type="Proteomes" id="UP000663828">
    <property type="component" value="Unassembled WGS sequence"/>
</dbReference>
<dbReference type="SUPFAM" id="SSF52833">
    <property type="entry name" value="Thioredoxin-like"/>
    <property type="match status" value="1"/>
</dbReference>
<dbReference type="GO" id="GO:0036503">
    <property type="term" value="P:ERAD pathway"/>
    <property type="evidence" value="ECO:0007669"/>
    <property type="project" value="TreeGrafter"/>
</dbReference>
<proteinExistence type="predicted"/>
<dbReference type="InterPro" id="IPR050730">
    <property type="entry name" value="UBX_domain-protein"/>
</dbReference>
<dbReference type="PANTHER" id="PTHR23322:SF96">
    <property type="entry name" value="FAS-ASSOCIATED FACTOR 1"/>
    <property type="match status" value="1"/>
</dbReference>
<feature type="compositionally biased region" description="Acidic residues" evidence="1">
    <location>
        <begin position="1"/>
        <end position="26"/>
    </location>
</feature>
<sequence>MDNDTDQSDENYYDNDDDDDDDDDDGVTFNRVTNQPPLPDDCQDETQGIESIAACFMRRYEACPALFFGSLWNACQAAFSSKTVTERLPILVYLHNENSIFSNVFCSNIFCSGIIIDYLAHNYIVWCWDITNESNRNKFSQIWLKLFSSTPLDGYFADKFPMLIGIMRESPRLHRWSSLSEYEFKTLSTSDTLTRISCQLSRETLLQELIVFKEECDEREKRLSSNIFTSTKLCTDVFLEIFRYLSLYDIMNAFSEDALSLLCKYKLPAHLSMASPAFMNSIARKLDPKQIVSLQWNVFSTNPQVSLSSVTIYTNVVSLTLLGSFNSSEIGQYTRFFPQLTRFCLRYRGDADFNELKHYLTQLPRSIRRFEVHCSKAIYIDKILSQPSQVTVQNENIDYFLLEIGCPSLSLTYQYYTDHYSNSLQIILAFIKNLTRVRYVRCMADQPNLFILQDWSEWKSLLPVCQQLKKITVQTWRYTSSGEKYIKKVLELQRISHTTPS</sequence>
<organism evidence="3 4">
    <name type="scientific">Adineta ricciae</name>
    <name type="common">Rotifer</name>
    <dbReference type="NCBI Taxonomy" id="249248"/>
    <lineage>
        <taxon>Eukaryota</taxon>
        <taxon>Metazoa</taxon>
        <taxon>Spiralia</taxon>
        <taxon>Gnathifera</taxon>
        <taxon>Rotifera</taxon>
        <taxon>Eurotatoria</taxon>
        <taxon>Bdelloidea</taxon>
        <taxon>Adinetida</taxon>
        <taxon>Adinetidae</taxon>
        <taxon>Adineta</taxon>
    </lineage>
</organism>
<dbReference type="GO" id="GO:0043130">
    <property type="term" value="F:ubiquitin binding"/>
    <property type="evidence" value="ECO:0007669"/>
    <property type="project" value="TreeGrafter"/>
</dbReference>
<name>A0A815J290_ADIRI</name>
<dbReference type="GO" id="GO:0005783">
    <property type="term" value="C:endoplasmic reticulum"/>
    <property type="evidence" value="ECO:0007669"/>
    <property type="project" value="TreeGrafter"/>
</dbReference>
<evidence type="ECO:0000313" key="4">
    <source>
        <dbReference type="Proteomes" id="UP000663828"/>
    </source>
</evidence>
<dbReference type="Pfam" id="PF21021">
    <property type="entry name" value="FAF1"/>
    <property type="match status" value="1"/>
</dbReference>
<accession>A0A815J290</accession>
<feature type="region of interest" description="Disordered" evidence="1">
    <location>
        <begin position="1"/>
        <end position="43"/>
    </location>
</feature>
<dbReference type="GO" id="GO:0005634">
    <property type="term" value="C:nucleus"/>
    <property type="evidence" value="ECO:0007669"/>
    <property type="project" value="TreeGrafter"/>
</dbReference>
<comment type="caution">
    <text evidence="3">The sequence shown here is derived from an EMBL/GenBank/DDBJ whole genome shotgun (WGS) entry which is preliminary data.</text>
</comment>
<reference evidence="3" key="1">
    <citation type="submission" date="2021-02" db="EMBL/GenBank/DDBJ databases">
        <authorList>
            <person name="Nowell W R."/>
        </authorList>
    </citation>
    <scope>NUCLEOTIDE SEQUENCE</scope>
</reference>
<dbReference type="AlphaFoldDB" id="A0A815J290"/>
<evidence type="ECO:0000259" key="2">
    <source>
        <dbReference type="SMART" id="SM00594"/>
    </source>
</evidence>
<dbReference type="PANTHER" id="PTHR23322">
    <property type="entry name" value="FAS-ASSOCIATED PROTEIN"/>
    <property type="match status" value="1"/>
</dbReference>
<dbReference type="Gene3D" id="3.40.30.10">
    <property type="entry name" value="Glutaredoxin"/>
    <property type="match status" value="1"/>
</dbReference>
<dbReference type="SMART" id="SM00594">
    <property type="entry name" value="UAS"/>
    <property type="match status" value="1"/>
</dbReference>